<dbReference type="Pfam" id="PF01520">
    <property type="entry name" value="Amidase_3"/>
    <property type="match status" value="1"/>
</dbReference>
<dbReference type="SMART" id="SM00646">
    <property type="entry name" value="Ami_3"/>
    <property type="match status" value="1"/>
</dbReference>
<sequence>MFKKILSIFVAFMLLSTVAFAAGKGFTLVIDAGHGGHDAGARGAFSLEKNINLKVALAFGRYVERYCPDVKVVYTRKTDVFVPLHERANIANKNKADIFISIHTNSLPKGRIARGIETYTMGMRRAGEKLSAAQRENAVIMIEKDYKQHYEGYDPNSPESAIMFEFMHDKNMAESVELAKLVQGNICATTGRANKGVKQDVFLVLRETSMPACLIELGFISTPDEEQFLNKEKSIDDLARGIYLAFVKYRNAKGGSFTVPFEPSPRTETEVKAAETKNRKTENTVTETPGNAVTEPNTAAESNGGKADESASTEAKNDVQAKDKPVFKVQILAADKVLKTGSPLLKGCSDVCYYKEGNYVKYTCGASEDYNEIYRLRKTLLDKFPEAFIIAFKNGRKMNVAEAIREFKSNRK</sequence>
<dbReference type="Proteomes" id="UP000820977">
    <property type="component" value="Unassembled WGS sequence"/>
</dbReference>
<keyword evidence="3" id="KW-0378">Hydrolase</keyword>
<reference evidence="7 8" key="1">
    <citation type="submission" date="2020-05" db="EMBL/GenBank/DDBJ databases">
        <title>Distinct polysaccharide utilization as determinants for interspecies competition between intestinal Prevotella spp.</title>
        <authorList>
            <person name="Galvez E.J.C."/>
            <person name="Iljazovic A."/>
            <person name="Strowig T."/>
        </authorList>
    </citation>
    <scope>NUCLEOTIDE SEQUENCE [LARGE SCALE GENOMIC DNA]</scope>
    <source>
        <strain evidence="7 8">PCHR</strain>
    </source>
</reference>
<gene>
    <name evidence="7" type="ORF">HPS54_05800</name>
</gene>
<feature type="compositionally biased region" description="Polar residues" evidence="4">
    <location>
        <begin position="283"/>
        <end position="301"/>
    </location>
</feature>
<organism evidence="7 8">
    <name type="scientific">Xylanibacter caecicola</name>
    <dbReference type="NCBI Taxonomy" id="2736294"/>
    <lineage>
        <taxon>Bacteria</taxon>
        <taxon>Pseudomonadati</taxon>
        <taxon>Bacteroidota</taxon>
        <taxon>Bacteroidia</taxon>
        <taxon>Bacteroidales</taxon>
        <taxon>Prevotellaceae</taxon>
        <taxon>Xylanibacter</taxon>
    </lineage>
</organism>
<dbReference type="SUPFAM" id="SSF53187">
    <property type="entry name" value="Zn-dependent exopeptidases"/>
    <property type="match status" value="1"/>
</dbReference>
<accession>A0ABX2B171</accession>
<dbReference type="Gene3D" id="3.40.630.40">
    <property type="entry name" value="Zn-dependent exopeptidases"/>
    <property type="match status" value="1"/>
</dbReference>
<evidence type="ECO:0000313" key="8">
    <source>
        <dbReference type="Proteomes" id="UP000820977"/>
    </source>
</evidence>
<dbReference type="PANTHER" id="PTHR30404:SF0">
    <property type="entry name" value="N-ACETYLMURAMOYL-L-ALANINE AMIDASE AMIC"/>
    <property type="match status" value="1"/>
</dbReference>
<feature type="signal peptide" evidence="5">
    <location>
        <begin position="1"/>
        <end position="21"/>
    </location>
</feature>
<comment type="catalytic activity">
    <reaction evidence="1">
        <text>Hydrolyzes the link between N-acetylmuramoyl residues and L-amino acid residues in certain cell-wall glycopeptides.</text>
        <dbReference type="EC" id="3.5.1.28"/>
    </reaction>
</comment>
<protein>
    <recommendedName>
        <fullName evidence="2">N-acetylmuramoyl-L-alanine amidase</fullName>
        <ecNumber evidence="2">3.5.1.28</ecNumber>
    </recommendedName>
</protein>
<evidence type="ECO:0000256" key="3">
    <source>
        <dbReference type="ARBA" id="ARBA00022801"/>
    </source>
</evidence>
<feature type="chain" id="PRO_5045696899" description="N-acetylmuramoyl-L-alanine amidase" evidence="5">
    <location>
        <begin position="22"/>
        <end position="412"/>
    </location>
</feature>
<dbReference type="PANTHER" id="PTHR30404">
    <property type="entry name" value="N-ACETYLMURAMOYL-L-ALANINE AMIDASE"/>
    <property type="match status" value="1"/>
</dbReference>
<evidence type="ECO:0000256" key="4">
    <source>
        <dbReference type="SAM" id="MobiDB-lite"/>
    </source>
</evidence>
<dbReference type="InterPro" id="IPR002508">
    <property type="entry name" value="MurNAc-LAA_cat"/>
</dbReference>
<dbReference type="CDD" id="cd02696">
    <property type="entry name" value="MurNAc-LAA"/>
    <property type="match status" value="1"/>
</dbReference>
<evidence type="ECO:0000256" key="2">
    <source>
        <dbReference type="ARBA" id="ARBA00011901"/>
    </source>
</evidence>
<comment type="caution">
    <text evidence="7">The sequence shown here is derived from an EMBL/GenBank/DDBJ whole genome shotgun (WGS) entry which is preliminary data.</text>
</comment>
<dbReference type="InterPro" id="IPR050695">
    <property type="entry name" value="N-acetylmuramoyl_amidase_3"/>
</dbReference>
<dbReference type="EMBL" id="JABKKJ010000006">
    <property type="protein sequence ID" value="NPE25033.1"/>
    <property type="molecule type" value="Genomic_DNA"/>
</dbReference>
<keyword evidence="5" id="KW-0732">Signal</keyword>
<name>A0ABX2B171_9BACT</name>
<feature type="domain" description="MurNAc-LAA" evidence="6">
    <location>
        <begin position="88"/>
        <end position="247"/>
    </location>
</feature>
<dbReference type="RefSeq" id="WP_172344515.1">
    <property type="nucleotide sequence ID" value="NZ_CASYYZ010000044.1"/>
</dbReference>
<dbReference type="EC" id="3.5.1.28" evidence="2"/>
<evidence type="ECO:0000259" key="6">
    <source>
        <dbReference type="SMART" id="SM00646"/>
    </source>
</evidence>
<feature type="region of interest" description="Disordered" evidence="4">
    <location>
        <begin position="259"/>
        <end position="319"/>
    </location>
</feature>
<feature type="compositionally biased region" description="Basic and acidic residues" evidence="4">
    <location>
        <begin position="265"/>
        <end position="282"/>
    </location>
</feature>
<proteinExistence type="predicted"/>
<evidence type="ECO:0000256" key="5">
    <source>
        <dbReference type="SAM" id="SignalP"/>
    </source>
</evidence>
<keyword evidence="8" id="KW-1185">Reference proteome</keyword>
<evidence type="ECO:0000256" key="1">
    <source>
        <dbReference type="ARBA" id="ARBA00001561"/>
    </source>
</evidence>
<evidence type="ECO:0000313" key="7">
    <source>
        <dbReference type="EMBL" id="NPE25033.1"/>
    </source>
</evidence>